<feature type="compositionally biased region" description="Basic and acidic residues" evidence="1">
    <location>
        <begin position="29"/>
        <end position="58"/>
    </location>
</feature>
<comment type="caution">
    <text evidence="2">The sequence shown here is derived from an EMBL/GenBank/DDBJ whole genome shotgun (WGS) entry which is preliminary data.</text>
</comment>
<dbReference type="PANTHER" id="PTHR34239:SF2">
    <property type="entry name" value="TRANSPOSABLE ELEMENT P TRANSPOSASE_THAP9 CONSERVED DOMAIN-CONTAINING PROTEIN"/>
    <property type="match status" value="1"/>
</dbReference>
<evidence type="ECO:0000256" key="1">
    <source>
        <dbReference type="SAM" id="MobiDB-lite"/>
    </source>
</evidence>
<name>A0AAD9RG75_9HYME</name>
<proteinExistence type="predicted"/>
<evidence type="ECO:0000313" key="2">
    <source>
        <dbReference type="EMBL" id="KAK2579084.1"/>
    </source>
</evidence>
<accession>A0AAD9RG75</accession>
<protein>
    <submittedName>
        <fullName evidence="2">Uncharacterized protein</fullName>
    </submittedName>
</protein>
<dbReference type="EMBL" id="JAIFRP010000111">
    <property type="protein sequence ID" value="KAK2579084.1"/>
    <property type="molecule type" value="Genomic_DNA"/>
</dbReference>
<reference evidence="2" key="2">
    <citation type="journal article" date="2023" name="Commun. Biol.">
        <title>Intrasexual cuticular hydrocarbon dimorphism in a wasp sheds light on hydrocarbon biosynthesis genes in Hymenoptera.</title>
        <authorList>
            <person name="Moris V.C."/>
            <person name="Podsiadlowski L."/>
            <person name="Martin S."/>
            <person name="Oeyen J.P."/>
            <person name="Donath A."/>
            <person name="Petersen M."/>
            <person name="Wilbrandt J."/>
            <person name="Misof B."/>
            <person name="Liedtke D."/>
            <person name="Thamm M."/>
            <person name="Scheiner R."/>
            <person name="Schmitt T."/>
            <person name="Niehuis O."/>
        </authorList>
    </citation>
    <scope>NUCLEOTIDE SEQUENCE</scope>
    <source>
        <strain evidence="2">GBR_01_08_01A</strain>
    </source>
</reference>
<keyword evidence="3" id="KW-1185">Reference proteome</keyword>
<dbReference type="PANTHER" id="PTHR34239">
    <property type="entry name" value="APPLE DOMAIN-CONTAINING PROTEIN"/>
    <property type="match status" value="1"/>
</dbReference>
<reference evidence="2" key="1">
    <citation type="submission" date="2021-08" db="EMBL/GenBank/DDBJ databases">
        <authorList>
            <person name="Misof B."/>
            <person name="Oliver O."/>
            <person name="Podsiadlowski L."/>
            <person name="Donath A."/>
            <person name="Peters R."/>
            <person name="Mayer C."/>
            <person name="Rust J."/>
            <person name="Gunkel S."/>
            <person name="Lesny P."/>
            <person name="Martin S."/>
            <person name="Oeyen J.P."/>
            <person name="Petersen M."/>
            <person name="Panagiotis P."/>
            <person name="Wilbrandt J."/>
            <person name="Tanja T."/>
        </authorList>
    </citation>
    <scope>NUCLEOTIDE SEQUENCE</scope>
    <source>
        <strain evidence="2">GBR_01_08_01A</strain>
        <tissue evidence="2">Thorax + abdomen</tissue>
    </source>
</reference>
<evidence type="ECO:0000313" key="3">
    <source>
        <dbReference type="Proteomes" id="UP001258017"/>
    </source>
</evidence>
<sequence length="177" mass="19394">MVLGEVEIYGGNQNKADRELNDTTSNDVNEEHGPTTKTSKENSTDIPKDKECPNVKEKAIPEHEVELQQELLSVMGARLEADKKTDSAVHKDVALRWSEIVKKGLPAEEVKTLLQKYPVPENCTGIMIPKLNAEIAAAVQENTIKRDKRIMEKQERVAACLAAVGKAISADTSCGKG</sequence>
<feature type="region of interest" description="Disordered" evidence="1">
    <location>
        <begin position="1"/>
        <end position="58"/>
    </location>
</feature>
<gene>
    <name evidence="2" type="ORF">KPH14_010933</name>
</gene>
<dbReference type="Proteomes" id="UP001258017">
    <property type="component" value="Unassembled WGS sequence"/>
</dbReference>
<dbReference type="AlphaFoldDB" id="A0AAD9RG75"/>
<organism evidence="2 3">
    <name type="scientific">Odynerus spinipes</name>
    <dbReference type="NCBI Taxonomy" id="1348599"/>
    <lineage>
        <taxon>Eukaryota</taxon>
        <taxon>Metazoa</taxon>
        <taxon>Ecdysozoa</taxon>
        <taxon>Arthropoda</taxon>
        <taxon>Hexapoda</taxon>
        <taxon>Insecta</taxon>
        <taxon>Pterygota</taxon>
        <taxon>Neoptera</taxon>
        <taxon>Endopterygota</taxon>
        <taxon>Hymenoptera</taxon>
        <taxon>Apocrita</taxon>
        <taxon>Aculeata</taxon>
        <taxon>Vespoidea</taxon>
        <taxon>Vespidae</taxon>
        <taxon>Eumeninae</taxon>
        <taxon>Odynerus</taxon>
    </lineage>
</organism>